<dbReference type="Gene3D" id="3.30.559.10">
    <property type="entry name" value="Chloramphenicol acetyltransferase-like domain"/>
    <property type="match status" value="2"/>
</dbReference>
<evidence type="ECO:0000259" key="1">
    <source>
        <dbReference type="Pfam" id="PF00668"/>
    </source>
</evidence>
<dbReference type="Gene3D" id="3.30.559.30">
    <property type="entry name" value="Nonribosomal peptide synthetase, condensation domain"/>
    <property type="match status" value="1"/>
</dbReference>
<dbReference type="Proteomes" id="UP001151582">
    <property type="component" value="Unassembled WGS sequence"/>
</dbReference>
<feature type="domain" description="Condensation" evidence="1">
    <location>
        <begin position="447"/>
        <end position="865"/>
    </location>
</feature>
<name>A0A9W8B018_9FUNG</name>
<sequence>MQPVDRPSAEAEMRRLDATQFPLTPFQQYLANHSQGKSIAHPRHLRTIELTRQLTVEQVNHALHQLTTRHAALCCRFNRLRDGQWTQRFDHPSPGPLALVDSLNCASTDLDMRLASVVCQLDIRRGPVIRAALVTLVDAPQLTLLVLAAPYLVVDDPSWDILFQDLSDILDNRSLSPIQLRYPLWLTEFQAQGLRRSLKHDPIQPIAALPKLSQRLVGCDYTANVQRQTIQLPEPLVAILDQVMSTPSRWGVTCTDLVTIALLQILSEDANDISTTLCTAQSWLQRFQHVKQALRVAQRNSCSYQQDALDFDPLLPKSTGKVLLRLRHQPQECPLGQQRFDLTPMVTSDQWTNRVWDLVWTINNVAILQELGIEVTSTRLPSAELNRVAKRFEMRLQEVARDFSQALDAMPALWVPAEFPHVALTFDKLSWLEQELLASNLTANQVQTVYPLLSNLQAMLWATVSQASHYVNQFVVTIHGLSHPTQLHQAISQVVSRHEALRSRFFFTRSGPLLEGVQVVLDPLVSVKWAWAMDWPSLGATDENTYLRLPQAQGFEDVHGAMFQCTAVGAPADGIRLVMTVHHALVDGWSFGLLLQELVHTLNGGLDQPSLSRPVSLGGYMAFQAAYDHQADRDFWHNYLEGITSCTALCSPPSSSAVVRYGLHKRTLPLDLGALQMAVQSHGLTVHCVLAVAWALVLQMHTGRHDVVFGNTVSGRSVGVPRIDEMIGCLIVDVPLRVQLVPTRTLGELLETMRQDLVDTTAHAACPLSQAQTWMDGPLDAYCLYNTLLVYENDLTGVPTAGYHAVYLDDLSVHGGDDCDCTLTFTMVGAAFGVVMSCNRTKISAEYGQLLLDHLQHCLLLLRDHLVSNCLETLVNNLPLPKNE</sequence>
<keyword evidence="3" id="KW-1185">Reference proteome</keyword>
<organism evidence="2 3">
    <name type="scientific">Dimargaris verticillata</name>
    <dbReference type="NCBI Taxonomy" id="2761393"/>
    <lineage>
        <taxon>Eukaryota</taxon>
        <taxon>Fungi</taxon>
        <taxon>Fungi incertae sedis</taxon>
        <taxon>Zoopagomycota</taxon>
        <taxon>Kickxellomycotina</taxon>
        <taxon>Dimargaritomycetes</taxon>
        <taxon>Dimargaritales</taxon>
        <taxon>Dimargaritaceae</taxon>
        <taxon>Dimargaris</taxon>
    </lineage>
</organism>
<dbReference type="InterPro" id="IPR001242">
    <property type="entry name" value="Condensation_dom"/>
</dbReference>
<accession>A0A9W8B018</accession>
<reference evidence="2" key="1">
    <citation type="submission" date="2022-07" db="EMBL/GenBank/DDBJ databases">
        <title>Phylogenomic reconstructions and comparative analyses of Kickxellomycotina fungi.</title>
        <authorList>
            <person name="Reynolds N.K."/>
            <person name="Stajich J.E."/>
            <person name="Barry K."/>
            <person name="Grigoriev I.V."/>
            <person name="Crous P."/>
            <person name="Smith M.E."/>
        </authorList>
    </citation>
    <scope>NUCLEOTIDE SEQUENCE</scope>
    <source>
        <strain evidence="2">RSA 567</strain>
    </source>
</reference>
<gene>
    <name evidence="2" type="ORF">H4R34_004762</name>
</gene>
<comment type="caution">
    <text evidence="2">The sequence shown here is derived from an EMBL/GenBank/DDBJ whole genome shotgun (WGS) entry which is preliminary data.</text>
</comment>
<dbReference type="PANTHER" id="PTHR45398:SF1">
    <property type="entry name" value="ENZYME, PUTATIVE (JCVI)-RELATED"/>
    <property type="match status" value="1"/>
</dbReference>
<evidence type="ECO:0000313" key="3">
    <source>
        <dbReference type="Proteomes" id="UP001151582"/>
    </source>
</evidence>
<evidence type="ECO:0000313" key="2">
    <source>
        <dbReference type="EMBL" id="KAJ1974322.1"/>
    </source>
</evidence>
<dbReference type="GO" id="GO:0003824">
    <property type="term" value="F:catalytic activity"/>
    <property type="evidence" value="ECO:0007669"/>
    <property type="project" value="InterPro"/>
</dbReference>
<dbReference type="OrthoDB" id="5598541at2759"/>
<protein>
    <recommendedName>
        <fullName evidence="1">Condensation domain-containing protein</fullName>
    </recommendedName>
</protein>
<dbReference type="SUPFAM" id="SSF52777">
    <property type="entry name" value="CoA-dependent acyltransferases"/>
    <property type="match status" value="3"/>
</dbReference>
<proteinExistence type="predicted"/>
<dbReference type="InterPro" id="IPR023213">
    <property type="entry name" value="CAT-like_dom_sf"/>
</dbReference>
<feature type="domain" description="Condensation" evidence="1">
    <location>
        <begin position="19"/>
        <end position="193"/>
    </location>
</feature>
<dbReference type="EMBL" id="JANBQB010000670">
    <property type="protein sequence ID" value="KAJ1974322.1"/>
    <property type="molecule type" value="Genomic_DNA"/>
</dbReference>
<dbReference type="PANTHER" id="PTHR45398">
    <property type="match status" value="1"/>
</dbReference>
<dbReference type="Pfam" id="PF00668">
    <property type="entry name" value="Condensation"/>
    <property type="match status" value="2"/>
</dbReference>
<dbReference type="AlphaFoldDB" id="A0A9W8B018"/>